<reference evidence="6 7" key="1">
    <citation type="submission" date="2017-09" db="EMBL/GenBank/DDBJ databases">
        <title>The draft genome sequences of Marinobacter sp. PWS21.</title>
        <authorList>
            <person name="Cao J."/>
        </authorList>
    </citation>
    <scope>NUCLEOTIDE SEQUENCE [LARGE SCALE GENOMIC DNA]</scope>
    <source>
        <strain evidence="6 7">PWS21</strain>
    </source>
</reference>
<dbReference type="InterPro" id="IPR036097">
    <property type="entry name" value="HisK_dim/P_sf"/>
</dbReference>
<dbReference type="SUPFAM" id="SSF47384">
    <property type="entry name" value="Homodimeric domain of signal transducing histidine kinase"/>
    <property type="match status" value="1"/>
</dbReference>
<dbReference type="CDD" id="cd00082">
    <property type="entry name" value="HisKA"/>
    <property type="match status" value="1"/>
</dbReference>
<feature type="domain" description="HDOD" evidence="5">
    <location>
        <begin position="9"/>
        <end position="186"/>
    </location>
</feature>
<evidence type="ECO:0000259" key="4">
    <source>
        <dbReference type="PROSITE" id="PS50109"/>
    </source>
</evidence>
<dbReference type="InterPro" id="IPR004358">
    <property type="entry name" value="Sig_transdc_His_kin-like_C"/>
</dbReference>
<proteinExistence type="predicted"/>
<evidence type="ECO:0000313" key="6">
    <source>
        <dbReference type="EMBL" id="PHQ15058.1"/>
    </source>
</evidence>
<evidence type="ECO:0000256" key="3">
    <source>
        <dbReference type="ARBA" id="ARBA00022553"/>
    </source>
</evidence>
<comment type="caution">
    <text evidence="6">The sequence shown here is derived from an EMBL/GenBank/DDBJ whole genome shotgun (WGS) entry which is preliminary data.</text>
</comment>
<dbReference type="AlphaFoldDB" id="A0A2G1UKR1"/>
<dbReference type="Gene3D" id="1.10.287.130">
    <property type="match status" value="1"/>
</dbReference>
<evidence type="ECO:0000256" key="1">
    <source>
        <dbReference type="ARBA" id="ARBA00000085"/>
    </source>
</evidence>
<dbReference type="InterPro" id="IPR003661">
    <property type="entry name" value="HisK_dim/P_dom"/>
</dbReference>
<dbReference type="PROSITE" id="PS50109">
    <property type="entry name" value="HIS_KIN"/>
    <property type="match status" value="1"/>
</dbReference>
<dbReference type="PANTHER" id="PTHR33525:SF3">
    <property type="entry name" value="RIBONUCLEASE Y"/>
    <property type="match status" value="1"/>
</dbReference>
<dbReference type="Proteomes" id="UP000231409">
    <property type="component" value="Unassembled WGS sequence"/>
</dbReference>
<dbReference type="Gene3D" id="1.10.3210.10">
    <property type="entry name" value="Hypothetical protein af1432"/>
    <property type="match status" value="1"/>
</dbReference>
<sequence>MQIAPDLQLPGLPEVTLKALDACEQGSSYRQLSDLIGMDTALVSRILALANSALYGQPGATRSLEQALTRLGSQRIYTLILTSGLGQLPVEPSQDQWQQLRDFWRHSLTTALTARTLATLTRYPTPDEAFLLGILHNIGELIALAMPEGDARQQVLNDQAELGARLVTDWGLGALAGDALRYQQAAPDDIIDGGHLAKLVNVSSRLALRDAAGIAAARTVLGLEEELTQELCLRIEREVATLANSLGVPLDTPYDPAAAGSELKASLIGQAMVRQAIDFAGQRGATGFLAGATSSLALIAGNPVLCFELSRDQLILLASSAGAVPLLSIDREPARSLLTRACTSRQPLALGDHPPGVLDRQLMSLLGAASLMAVPVWDTTDCRAVFVVACDHQGAGALAATAARFARHLGTELEQDSHPAGAGDGNIAGLLARESLRRQVHEINNPLTIIRQSIFQLQDRLKDPQAREQLEVIREEIDRAGNLLAELGQGPSDRGDQSSSSALNTELQALGELLQTSLFSAGSARLSVATCSNETMVAATPATIRQIVINLVRNAAEGLAGQDKAHVSLRTSAPVWQDGRQWVELEIEDNGAGLPEQVQQSLFRPVASTKGAQHSGLGLSIVKQLVDDMEGIIGCRTGRTGTLFRILFPVASGESNA</sequence>
<feature type="domain" description="Histidine kinase" evidence="4">
    <location>
        <begin position="438"/>
        <end position="652"/>
    </location>
</feature>
<dbReference type="SUPFAM" id="SSF55874">
    <property type="entry name" value="ATPase domain of HSP90 chaperone/DNA topoisomerase II/histidine kinase"/>
    <property type="match status" value="1"/>
</dbReference>
<keyword evidence="6" id="KW-0418">Kinase</keyword>
<keyword evidence="7" id="KW-1185">Reference proteome</keyword>
<evidence type="ECO:0000259" key="5">
    <source>
        <dbReference type="PROSITE" id="PS51833"/>
    </source>
</evidence>
<dbReference type="EMBL" id="NTFH01000008">
    <property type="protein sequence ID" value="PHQ15058.1"/>
    <property type="molecule type" value="Genomic_DNA"/>
</dbReference>
<gene>
    <name evidence="6" type="ORF">CLH61_10950</name>
</gene>
<evidence type="ECO:0000313" key="7">
    <source>
        <dbReference type="Proteomes" id="UP000231409"/>
    </source>
</evidence>
<evidence type="ECO:0000256" key="2">
    <source>
        <dbReference type="ARBA" id="ARBA00012438"/>
    </source>
</evidence>
<dbReference type="GO" id="GO:0000155">
    <property type="term" value="F:phosphorelay sensor kinase activity"/>
    <property type="evidence" value="ECO:0007669"/>
    <property type="project" value="InterPro"/>
</dbReference>
<accession>A0A2G1UKR1</accession>
<dbReference type="InterPro" id="IPR052340">
    <property type="entry name" value="RNase_Y/CdgJ"/>
</dbReference>
<dbReference type="EC" id="2.7.13.3" evidence="2"/>
<dbReference type="Pfam" id="PF02518">
    <property type="entry name" value="HATPase_c"/>
    <property type="match status" value="1"/>
</dbReference>
<dbReference type="PRINTS" id="PR00344">
    <property type="entry name" value="BCTRLSENSOR"/>
</dbReference>
<dbReference type="PANTHER" id="PTHR33525">
    <property type="match status" value="1"/>
</dbReference>
<dbReference type="SMART" id="SM00387">
    <property type="entry name" value="HATPase_c"/>
    <property type="match status" value="1"/>
</dbReference>
<dbReference type="Gene3D" id="3.30.565.10">
    <property type="entry name" value="Histidine kinase-like ATPase, C-terminal domain"/>
    <property type="match status" value="1"/>
</dbReference>
<dbReference type="Pfam" id="PF00512">
    <property type="entry name" value="HisKA"/>
    <property type="match status" value="1"/>
</dbReference>
<dbReference type="InterPro" id="IPR005467">
    <property type="entry name" value="His_kinase_dom"/>
</dbReference>
<dbReference type="SUPFAM" id="SSF109604">
    <property type="entry name" value="HD-domain/PDEase-like"/>
    <property type="match status" value="1"/>
</dbReference>
<keyword evidence="3" id="KW-0597">Phosphoprotein</keyword>
<comment type="catalytic activity">
    <reaction evidence="1">
        <text>ATP + protein L-histidine = ADP + protein N-phospho-L-histidine.</text>
        <dbReference type="EC" id="2.7.13.3"/>
    </reaction>
</comment>
<dbReference type="InterPro" id="IPR013976">
    <property type="entry name" value="HDOD"/>
</dbReference>
<dbReference type="InterPro" id="IPR036890">
    <property type="entry name" value="HATPase_C_sf"/>
</dbReference>
<dbReference type="Pfam" id="PF08668">
    <property type="entry name" value="HDOD"/>
    <property type="match status" value="1"/>
</dbReference>
<protein>
    <recommendedName>
        <fullName evidence="2">histidine kinase</fullName>
        <ecNumber evidence="2">2.7.13.3</ecNumber>
    </recommendedName>
</protein>
<organism evidence="6 7">
    <name type="scientific">Marinobacter profundi</name>
    <dbReference type="NCBI Taxonomy" id="2666256"/>
    <lineage>
        <taxon>Bacteria</taxon>
        <taxon>Pseudomonadati</taxon>
        <taxon>Pseudomonadota</taxon>
        <taxon>Gammaproteobacteria</taxon>
        <taxon>Pseudomonadales</taxon>
        <taxon>Marinobacteraceae</taxon>
        <taxon>Marinobacter</taxon>
    </lineage>
</organism>
<name>A0A2G1UKR1_9GAMM</name>
<keyword evidence="6" id="KW-0808">Transferase</keyword>
<dbReference type="InterPro" id="IPR003594">
    <property type="entry name" value="HATPase_dom"/>
</dbReference>
<dbReference type="PROSITE" id="PS51833">
    <property type="entry name" value="HDOD"/>
    <property type="match status" value="1"/>
</dbReference>